<gene>
    <name evidence="1" type="ORF">ACFQMG_26845</name>
</gene>
<reference evidence="2" key="1">
    <citation type="journal article" date="2019" name="Int. J. Syst. Evol. Microbiol.">
        <title>The Global Catalogue of Microorganisms (GCM) 10K type strain sequencing project: providing services to taxonomists for standard genome sequencing and annotation.</title>
        <authorList>
            <consortium name="The Broad Institute Genomics Platform"/>
            <consortium name="The Broad Institute Genome Sequencing Center for Infectious Disease"/>
            <person name="Wu L."/>
            <person name="Ma J."/>
        </authorList>
    </citation>
    <scope>NUCLEOTIDE SEQUENCE [LARGE SCALE GENOMIC DNA]</scope>
    <source>
        <strain evidence="2">CGMCC 1.12859</strain>
    </source>
</reference>
<protein>
    <submittedName>
        <fullName evidence="1">DUF4127 family protein</fullName>
    </submittedName>
</protein>
<comment type="caution">
    <text evidence="1">The sequence shown here is derived from an EMBL/GenBank/DDBJ whole genome shotgun (WGS) entry which is preliminary data.</text>
</comment>
<dbReference type="Proteomes" id="UP001596435">
    <property type="component" value="Unassembled WGS sequence"/>
</dbReference>
<name>A0ABW2G0Y8_9ACTN</name>
<dbReference type="Pfam" id="PF13552">
    <property type="entry name" value="DUF4127"/>
    <property type="match status" value="1"/>
</dbReference>
<dbReference type="InterPro" id="IPR025394">
    <property type="entry name" value="DUF4127"/>
</dbReference>
<evidence type="ECO:0000313" key="1">
    <source>
        <dbReference type="EMBL" id="MFC7183169.1"/>
    </source>
</evidence>
<proteinExistence type="predicted"/>
<accession>A0ABW2G0Y8</accession>
<organism evidence="1 2">
    <name type="scientific">Kitasatospora paranensis</name>
    <dbReference type="NCBI Taxonomy" id="258053"/>
    <lineage>
        <taxon>Bacteria</taxon>
        <taxon>Bacillati</taxon>
        <taxon>Actinomycetota</taxon>
        <taxon>Actinomycetes</taxon>
        <taxon>Kitasatosporales</taxon>
        <taxon>Streptomycetaceae</taxon>
        <taxon>Kitasatospora</taxon>
    </lineage>
</organism>
<sequence>MSRPRIALVPLDERPACARLPRLVAAVAGVDLLVPPATAMPSLRRPGSPQLIGEWLTATAADAAVVSLETLGFGGLIASRTRPASVAAVTAAWQPLGILAARGTPVRAVTLITRTPDSSDAMEEPDYWDPHGPALHRLSAALHRACGDPARSAAPGGEPPVPPEVRADFVTRRVRNHAVNLAAMELVADGTLRSLVVGADDTAVEGLATAELHWLDGWTSWLGLRERITVRPGADEACTALVARTLLDMLGGPPPMVRVEAADPAGLERVAAYENVPVGTTAARQLEACGATPAPPGGREGAPPDVVLLVHTPDGAGDWAVAPPSGTDPTAARALARRAAELLDAGHEVAVADCAQPNGADPQLVAALAAERVLERLTAYAGWNTAGNTLGTVAAHIVAAVAARRAGHFDEQAHRRLLLHRLVEDWGWMSSERARVRRLLGSDPTRHDHVPPGHTVYGDIAAGLVARRAELPGFAQLTVDTASVRLPWSRTFEVDFTLTDTSTENSR</sequence>
<dbReference type="RefSeq" id="WP_380232232.1">
    <property type="nucleotide sequence ID" value="NZ_JBHSVH010000002.1"/>
</dbReference>
<keyword evidence="2" id="KW-1185">Reference proteome</keyword>
<dbReference type="EMBL" id="JBHTAJ010000061">
    <property type="protein sequence ID" value="MFC7183169.1"/>
    <property type="molecule type" value="Genomic_DNA"/>
</dbReference>
<evidence type="ECO:0000313" key="2">
    <source>
        <dbReference type="Proteomes" id="UP001596435"/>
    </source>
</evidence>